<gene>
    <name evidence="8" type="ORF">AWC08_04945</name>
</gene>
<dbReference type="InterPro" id="IPR002716">
    <property type="entry name" value="PIN_dom"/>
</dbReference>
<protein>
    <recommendedName>
        <fullName evidence="7">PIN domain-containing protein</fullName>
    </recommendedName>
</protein>
<evidence type="ECO:0000313" key="8">
    <source>
        <dbReference type="EMBL" id="ORV70796.1"/>
    </source>
</evidence>
<evidence type="ECO:0000256" key="3">
    <source>
        <dbReference type="ARBA" id="ARBA00022722"/>
    </source>
</evidence>
<sequence length="132" mass="14618">MKVIADSHALIWFTQGSPQLSARASEALREAEATDGIAVSVATLVDLWYVTHTTERVSTRELSELRGLLMASSAVHLYPVDVDVVDAYTRISREVLRDPWDRFIVVTALILRAPLVTRDGAIQNSGLVQTVW</sequence>
<keyword evidence="6" id="KW-0460">Magnesium</keyword>
<evidence type="ECO:0000313" key="9">
    <source>
        <dbReference type="Proteomes" id="UP000193928"/>
    </source>
</evidence>
<reference evidence="8 9" key="1">
    <citation type="submission" date="2016-01" db="EMBL/GenBank/DDBJ databases">
        <title>The new phylogeny of the genus Mycobacterium.</title>
        <authorList>
            <person name="Tarcisio F."/>
            <person name="Conor M."/>
            <person name="Antonella G."/>
            <person name="Elisabetta G."/>
            <person name="Giulia F.S."/>
            <person name="Sara T."/>
            <person name="Anna F."/>
            <person name="Clotilde B."/>
            <person name="Roberto B."/>
            <person name="Veronica D.S."/>
            <person name="Fabio R."/>
            <person name="Monica P."/>
            <person name="Olivier J."/>
            <person name="Enrico T."/>
            <person name="Nicola S."/>
        </authorList>
    </citation>
    <scope>NUCLEOTIDE SEQUENCE [LARGE SCALE GENOMIC DNA]</scope>
    <source>
        <strain evidence="8 9">DSM 44160</strain>
    </source>
</reference>
<evidence type="ECO:0000256" key="6">
    <source>
        <dbReference type="ARBA" id="ARBA00022842"/>
    </source>
</evidence>
<dbReference type="GO" id="GO:0016787">
    <property type="term" value="F:hydrolase activity"/>
    <property type="evidence" value="ECO:0007669"/>
    <property type="project" value="UniProtKB-KW"/>
</dbReference>
<dbReference type="GO" id="GO:0046872">
    <property type="term" value="F:metal ion binding"/>
    <property type="evidence" value="ECO:0007669"/>
    <property type="project" value="UniProtKB-KW"/>
</dbReference>
<evidence type="ECO:0000256" key="2">
    <source>
        <dbReference type="ARBA" id="ARBA00022649"/>
    </source>
</evidence>
<keyword evidence="9" id="KW-1185">Reference proteome</keyword>
<feature type="domain" description="PIN" evidence="7">
    <location>
        <begin position="4"/>
        <end position="122"/>
    </location>
</feature>
<dbReference type="RefSeq" id="WP_159460028.1">
    <property type="nucleotide sequence ID" value="NZ_JACKSU010000074.1"/>
</dbReference>
<dbReference type="EMBL" id="LQOY01000225">
    <property type="protein sequence ID" value="ORV70796.1"/>
    <property type="molecule type" value="Genomic_DNA"/>
</dbReference>
<keyword evidence="4" id="KW-0479">Metal-binding</keyword>
<keyword evidence="2" id="KW-1277">Toxin-antitoxin system</keyword>
<dbReference type="GO" id="GO:0004518">
    <property type="term" value="F:nuclease activity"/>
    <property type="evidence" value="ECO:0007669"/>
    <property type="project" value="UniProtKB-KW"/>
</dbReference>
<dbReference type="Pfam" id="PF01850">
    <property type="entry name" value="PIN"/>
    <property type="match status" value="1"/>
</dbReference>
<dbReference type="PANTHER" id="PTHR36173:SF1">
    <property type="entry name" value="RIBONUCLEASE VAPC22"/>
    <property type="match status" value="1"/>
</dbReference>
<dbReference type="PANTHER" id="PTHR36173">
    <property type="entry name" value="RIBONUCLEASE VAPC16-RELATED"/>
    <property type="match status" value="1"/>
</dbReference>
<comment type="cofactor">
    <cofactor evidence="1">
        <name>Mg(2+)</name>
        <dbReference type="ChEBI" id="CHEBI:18420"/>
    </cofactor>
</comment>
<accession>A0A1X1VP05</accession>
<dbReference type="Proteomes" id="UP000193928">
    <property type="component" value="Unassembled WGS sequence"/>
</dbReference>
<keyword evidence="3" id="KW-0540">Nuclease</keyword>
<evidence type="ECO:0000256" key="1">
    <source>
        <dbReference type="ARBA" id="ARBA00001946"/>
    </source>
</evidence>
<proteinExistence type="predicted"/>
<name>A0A1X1VP05_MYCGO</name>
<comment type="caution">
    <text evidence="8">The sequence shown here is derived from an EMBL/GenBank/DDBJ whole genome shotgun (WGS) entry which is preliminary data.</text>
</comment>
<evidence type="ECO:0000259" key="7">
    <source>
        <dbReference type="Pfam" id="PF01850"/>
    </source>
</evidence>
<organism evidence="8 9">
    <name type="scientific">Mycobacterium gordonae</name>
    <dbReference type="NCBI Taxonomy" id="1778"/>
    <lineage>
        <taxon>Bacteria</taxon>
        <taxon>Bacillati</taxon>
        <taxon>Actinomycetota</taxon>
        <taxon>Actinomycetes</taxon>
        <taxon>Mycobacteriales</taxon>
        <taxon>Mycobacteriaceae</taxon>
        <taxon>Mycobacterium</taxon>
    </lineage>
</organism>
<evidence type="ECO:0000256" key="4">
    <source>
        <dbReference type="ARBA" id="ARBA00022723"/>
    </source>
</evidence>
<evidence type="ECO:0000256" key="5">
    <source>
        <dbReference type="ARBA" id="ARBA00022801"/>
    </source>
</evidence>
<keyword evidence="5" id="KW-0378">Hydrolase</keyword>
<dbReference type="InterPro" id="IPR052919">
    <property type="entry name" value="TA_system_RNase"/>
</dbReference>
<dbReference type="InterPro" id="IPR029060">
    <property type="entry name" value="PIN-like_dom_sf"/>
</dbReference>
<dbReference type="SUPFAM" id="SSF88723">
    <property type="entry name" value="PIN domain-like"/>
    <property type="match status" value="1"/>
</dbReference>
<dbReference type="Gene3D" id="3.40.50.1010">
    <property type="entry name" value="5'-nuclease"/>
    <property type="match status" value="1"/>
</dbReference>
<dbReference type="AlphaFoldDB" id="A0A1X1VP05"/>